<keyword evidence="6" id="KW-1185">Reference proteome</keyword>
<evidence type="ECO:0000256" key="1">
    <source>
        <dbReference type="ARBA" id="ARBA00008482"/>
    </source>
</evidence>
<evidence type="ECO:0000259" key="4">
    <source>
        <dbReference type="PROSITE" id="PS50250"/>
    </source>
</evidence>
<dbReference type="OMA" id="SACEYRH"/>
<dbReference type="PANTHER" id="PTHR15350">
    <property type="entry name" value="COP9 SIGNALOSOME COMPLEX SUBUNIT 7/DENDRITIC CELL PROTEIN GA17"/>
    <property type="match status" value="1"/>
</dbReference>
<dbReference type="EMBL" id="KB467831">
    <property type="protein sequence ID" value="PCH33195.1"/>
    <property type="molecule type" value="Genomic_DNA"/>
</dbReference>
<evidence type="ECO:0000256" key="3">
    <source>
        <dbReference type="SAM" id="MobiDB-lite"/>
    </source>
</evidence>
<dbReference type="Pfam" id="PF01399">
    <property type="entry name" value="PCI"/>
    <property type="match status" value="1"/>
</dbReference>
<dbReference type="SMART" id="SM00088">
    <property type="entry name" value="PINT"/>
    <property type="match status" value="1"/>
</dbReference>
<dbReference type="PANTHER" id="PTHR15350:SF5">
    <property type="entry name" value="COP9 SIGNALOSOME COMPLEX SUBUNIT 7"/>
    <property type="match status" value="1"/>
</dbReference>
<dbReference type="STRING" id="742152.A0A2H3IUU4"/>
<organism evidence="5 6">
    <name type="scientific">Wolfiporia cocos (strain MD-104)</name>
    <name type="common">Brown rot fungus</name>
    <dbReference type="NCBI Taxonomy" id="742152"/>
    <lineage>
        <taxon>Eukaryota</taxon>
        <taxon>Fungi</taxon>
        <taxon>Dikarya</taxon>
        <taxon>Basidiomycota</taxon>
        <taxon>Agaricomycotina</taxon>
        <taxon>Agaricomycetes</taxon>
        <taxon>Polyporales</taxon>
        <taxon>Phaeolaceae</taxon>
        <taxon>Wolfiporia</taxon>
    </lineage>
</organism>
<dbReference type="GO" id="GO:0008180">
    <property type="term" value="C:COP9 signalosome"/>
    <property type="evidence" value="ECO:0007669"/>
    <property type="project" value="UniProtKB-KW"/>
</dbReference>
<reference evidence="5 6" key="1">
    <citation type="journal article" date="2012" name="Science">
        <title>The Paleozoic origin of enzymatic lignin decomposition reconstructed from 31 fungal genomes.</title>
        <authorList>
            <person name="Floudas D."/>
            <person name="Binder M."/>
            <person name="Riley R."/>
            <person name="Barry K."/>
            <person name="Blanchette R.A."/>
            <person name="Henrissat B."/>
            <person name="Martinez A.T."/>
            <person name="Otillar R."/>
            <person name="Spatafora J.W."/>
            <person name="Yadav J.S."/>
            <person name="Aerts A."/>
            <person name="Benoit I."/>
            <person name="Boyd A."/>
            <person name="Carlson A."/>
            <person name="Copeland A."/>
            <person name="Coutinho P.M."/>
            <person name="de Vries R.P."/>
            <person name="Ferreira P."/>
            <person name="Findley K."/>
            <person name="Foster B."/>
            <person name="Gaskell J."/>
            <person name="Glotzer D."/>
            <person name="Gorecki P."/>
            <person name="Heitman J."/>
            <person name="Hesse C."/>
            <person name="Hori C."/>
            <person name="Igarashi K."/>
            <person name="Jurgens J.A."/>
            <person name="Kallen N."/>
            <person name="Kersten P."/>
            <person name="Kohler A."/>
            <person name="Kuees U."/>
            <person name="Kumar T.K.A."/>
            <person name="Kuo A."/>
            <person name="LaButti K."/>
            <person name="Larrondo L.F."/>
            <person name="Lindquist E."/>
            <person name="Ling A."/>
            <person name="Lombard V."/>
            <person name="Lucas S."/>
            <person name="Lundell T."/>
            <person name="Martin R."/>
            <person name="McLaughlin D.J."/>
            <person name="Morgenstern I."/>
            <person name="Morin E."/>
            <person name="Murat C."/>
            <person name="Nagy L.G."/>
            <person name="Nolan M."/>
            <person name="Ohm R.A."/>
            <person name="Patyshakuliyeva A."/>
            <person name="Rokas A."/>
            <person name="Ruiz-Duenas F.J."/>
            <person name="Sabat G."/>
            <person name="Salamov A."/>
            <person name="Samejima M."/>
            <person name="Schmutz J."/>
            <person name="Slot J.C."/>
            <person name="St John F."/>
            <person name="Stenlid J."/>
            <person name="Sun H."/>
            <person name="Sun S."/>
            <person name="Syed K."/>
            <person name="Tsang A."/>
            <person name="Wiebenga A."/>
            <person name="Young D."/>
            <person name="Pisabarro A."/>
            <person name="Eastwood D.C."/>
            <person name="Martin F."/>
            <person name="Cullen D."/>
            <person name="Grigoriev I.V."/>
            <person name="Hibbett D.S."/>
        </authorList>
    </citation>
    <scope>NUCLEOTIDE SEQUENCE [LARGE SCALE GENOMIC DNA]</scope>
    <source>
        <strain evidence="5 6">MD-104</strain>
    </source>
</reference>
<sequence length="317" mass="35825">MELGINFVAKLEPFLLMLKSAKGAAAAKLIQDATSAPGVYVFGELLEHPNIQELASSEQHAPYYSLLQFFAYKTYPDYLQHKDALPSLNQAQATKLKHLTLVSMAMESRSLPYSQLLEALQMPTIRELEDLIIDAIYLDVIRGKLDQRQQQFDVEYTMGRDLEPGRIESLLASLQIWASTTSSVLATLDEKLVALAKETAAAKVKQDKYDAVYQSTLKEVLDKQKEYKASLRAQAYPGRTGLTAAGQAELDRERERERKEREAKEREAKEREEREKGKEKGKEKAVEGESPNTQQEQDPDRMDIDNPADSSKDQNQK</sequence>
<evidence type="ECO:0000313" key="5">
    <source>
        <dbReference type="EMBL" id="PCH33195.1"/>
    </source>
</evidence>
<keyword evidence="2" id="KW-0736">Signalosome</keyword>
<gene>
    <name evidence="5" type="ORF">WOLCODRAFT_21833</name>
</gene>
<name>A0A2H3IUU4_WOLCO</name>
<proteinExistence type="inferred from homology"/>
<protein>
    <recommendedName>
        <fullName evidence="4">PCI domain-containing protein</fullName>
    </recommendedName>
</protein>
<dbReference type="InterPro" id="IPR045237">
    <property type="entry name" value="COPS7/eIF3m"/>
</dbReference>
<feature type="domain" description="PCI" evidence="4">
    <location>
        <begin position="1"/>
        <end position="159"/>
    </location>
</feature>
<dbReference type="PROSITE" id="PS50250">
    <property type="entry name" value="PCI"/>
    <property type="match status" value="1"/>
</dbReference>
<dbReference type="AlphaFoldDB" id="A0A2H3IUU4"/>
<evidence type="ECO:0000313" key="6">
    <source>
        <dbReference type="Proteomes" id="UP000218811"/>
    </source>
</evidence>
<accession>A0A2H3IUU4</accession>
<dbReference type="Proteomes" id="UP000218811">
    <property type="component" value="Unassembled WGS sequence"/>
</dbReference>
<dbReference type="OrthoDB" id="10265275at2759"/>
<feature type="compositionally biased region" description="Basic and acidic residues" evidence="3">
    <location>
        <begin position="298"/>
        <end position="317"/>
    </location>
</feature>
<evidence type="ECO:0000256" key="2">
    <source>
        <dbReference type="ARBA" id="ARBA00022790"/>
    </source>
</evidence>
<dbReference type="Pfam" id="PF22061">
    <property type="entry name" value="CSN7_HB_subdom"/>
    <property type="match status" value="1"/>
</dbReference>
<dbReference type="InterPro" id="IPR000717">
    <property type="entry name" value="PCI_dom"/>
</dbReference>
<comment type="similarity">
    <text evidence="1">Belongs to the CSN7/EIF3M family. CSN7 subfamily.</text>
</comment>
<feature type="region of interest" description="Disordered" evidence="3">
    <location>
        <begin position="238"/>
        <end position="317"/>
    </location>
</feature>
<feature type="compositionally biased region" description="Basic and acidic residues" evidence="3">
    <location>
        <begin position="249"/>
        <end position="287"/>
    </location>
</feature>